<evidence type="ECO:0000313" key="3">
    <source>
        <dbReference type="Proteomes" id="UP001652700"/>
    </source>
</evidence>
<evidence type="ECO:0000259" key="1">
    <source>
        <dbReference type="SMART" id="SM00587"/>
    </source>
</evidence>
<proteinExistence type="predicted"/>
<dbReference type="SUPFAM" id="SSF56112">
    <property type="entry name" value="Protein kinase-like (PK-like)"/>
    <property type="match status" value="1"/>
</dbReference>
<dbReference type="EnsemblMetazoa" id="XM_050649025.1">
    <property type="protein sequence ID" value="XP_050504982.1"/>
    <property type="gene ID" value="LOC114339707"/>
</dbReference>
<dbReference type="RefSeq" id="XP_050504982.1">
    <property type="nucleotide sequence ID" value="XM_050649025.1"/>
</dbReference>
<keyword evidence="3" id="KW-1185">Reference proteome</keyword>
<protein>
    <recommendedName>
        <fullName evidence="1">CHK kinase-like domain-containing protein</fullName>
    </recommendedName>
</protein>
<dbReference type="Proteomes" id="UP001652700">
    <property type="component" value="Unplaced"/>
</dbReference>
<dbReference type="PANTHER" id="PTHR11012:SF30">
    <property type="entry name" value="PROTEIN KINASE-LIKE DOMAIN-CONTAINING"/>
    <property type="match status" value="1"/>
</dbReference>
<dbReference type="SMART" id="SM00587">
    <property type="entry name" value="CHK"/>
    <property type="match status" value="1"/>
</dbReference>
<name>A0ABM5K469_DIAVI</name>
<dbReference type="InterPro" id="IPR011009">
    <property type="entry name" value="Kinase-like_dom_sf"/>
</dbReference>
<accession>A0ABM5K469</accession>
<organism evidence="2 3">
    <name type="scientific">Diabrotica virgifera virgifera</name>
    <name type="common">western corn rootworm</name>
    <dbReference type="NCBI Taxonomy" id="50390"/>
    <lineage>
        <taxon>Eukaryota</taxon>
        <taxon>Metazoa</taxon>
        <taxon>Ecdysozoa</taxon>
        <taxon>Arthropoda</taxon>
        <taxon>Hexapoda</taxon>
        <taxon>Insecta</taxon>
        <taxon>Pterygota</taxon>
        <taxon>Neoptera</taxon>
        <taxon>Endopterygota</taxon>
        <taxon>Coleoptera</taxon>
        <taxon>Polyphaga</taxon>
        <taxon>Cucujiformia</taxon>
        <taxon>Chrysomeloidea</taxon>
        <taxon>Chrysomelidae</taxon>
        <taxon>Galerucinae</taxon>
        <taxon>Diabroticina</taxon>
        <taxon>Diabroticites</taxon>
        <taxon>Diabrotica</taxon>
    </lineage>
</organism>
<dbReference type="Pfam" id="PF02958">
    <property type="entry name" value="EcKL"/>
    <property type="match status" value="1"/>
</dbReference>
<feature type="domain" description="CHK kinase-like" evidence="1">
    <location>
        <begin position="118"/>
        <end position="311"/>
    </location>
</feature>
<dbReference type="GeneID" id="114339707"/>
<dbReference type="InterPro" id="IPR004119">
    <property type="entry name" value="EcKL"/>
</dbReference>
<sequence length="407" mass="46677">MDILPVLKELFYAENMKFFDVKIDETSKKSFHMGSNLLFAKVSIIDEHENAQEIPLAVKVGKTKQDSNMASKGYRESVFFREIVPIFNKLQADLKTKNIFNKMPKCYKTLIKDGYEIIILENVSVSGWGALDLSEFINAEGQEVIAKTTAQYHALSLALRHLDKETFEKHTKDFDMVNREFVAGMIDIFQDTLCKIENILEESNKQETLLKFRKLLKTVDGQTMLKIIDDKPKEVVVVHGDLQRFNFMYKFKDKSCGSIADAMLIDFQVAGIHSPAIDLTYYFFTSVHLPSYKASDFLESYHKHLTTSLKELSCDVNKLFPYSTLIEHWNKYAFYGFCFAIAFMKLGFSEGALKQPSNDTIETVAEPEDIGKNIRDTIANAKVTNNELYNHTLLNLTEKYLESTNIQ</sequence>
<dbReference type="Gene3D" id="3.90.1200.10">
    <property type="match status" value="1"/>
</dbReference>
<dbReference type="PANTHER" id="PTHR11012">
    <property type="entry name" value="PROTEIN KINASE-LIKE DOMAIN-CONTAINING"/>
    <property type="match status" value="1"/>
</dbReference>
<reference evidence="2" key="1">
    <citation type="submission" date="2025-05" db="UniProtKB">
        <authorList>
            <consortium name="EnsemblMetazoa"/>
        </authorList>
    </citation>
    <scope>IDENTIFICATION</scope>
</reference>
<evidence type="ECO:0000313" key="2">
    <source>
        <dbReference type="EnsemblMetazoa" id="XP_050504982.1"/>
    </source>
</evidence>
<dbReference type="InterPro" id="IPR015897">
    <property type="entry name" value="CHK_kinase-like"/>
</dbReference>